<gene>
    <name evidence="6" type="ORF">ACHKAR_07065</name>
</gene>
<dbReference type="InterPro" id="IPR000748">
    <property type="entry name" value="PsdUridine_synth_RsuA/RluB/E/F"/>
</dbReference>
<keyword evidence="7" id="KW-1185">Reference proteome</keyword>
<name>A0ABW7N6H8_9BACT</name>
<dbReference type="Gene3D" id="3.10.290.10">
    <property type="entry name" value="RNA-binding S4 domain"/>
    <property type="match status" value="1"/>
</dbReference>
<evidence type="ECO:0000259" key="5">
    <source>
        <dbReference type="SMART" id="SM00363"/>
    </source>
</evidence>
<dbReference type="InterPro" id="IPR006145">
    <property type="entry name" value="PsdUridine_synth_RsuA/RluA"/>
</dbReference>
<organism evidence="6 7">
    <name type="scientific">Marinoscillum luteum</name>
    <dbReference type="NCBI Taxonomy" id="861051"/>
    <lineage>
        <taxon>Bacteria</taxon>
        <taxon>Pseudomonadati</taxon>
        <taxon>Bacteroidota</taxon>
        <taxon>Cytophagia</taxon>
        <taxon>Cytophagales</taxon>
        <taxon>Reichenbachiellaceae</taxon>
        <taxon>Marinoscillum</taxon>
    </lineage>
</organism>
<dbReference type="InterPro" id="IPR020094">
    <property type="entry name" value="TruA/RsuA/RluB/E/F_N"/>
</dbReference>
<dbReference type="CDD" id="cd02870">
    <property type="entry name" value="PseudoU_synth_RsuA_like"/>
    <property type="match status" value="1"/>
</dbReference>
<comment type="caution">
    <text evidence="6">The sequence shown here is derived from an EMBL/GenBank/DDBJ whole genome shotgun (WGS) entry which is preliminary data.</text>
</comment>
<accession>A0ABW7N6H8</accession>
<dbReference type="Pfam" id="PF00849">
    <property type="entry name" value="PseudoU_synth_2"/>
    <property type="match status" value="1"/>
</dbReference>
<dbReference type="SUPFAM" id="SSF55174">
    <property type="entry name" value="Alpha-L RNA-binding motif"/>
    <property type="match status" value="1"/>
</dbReference>
<dbReference type="PANTHER" id="PTHR47683">
    <property type="entry name" value="PSEUDOURIDINE SYNTHASE FAMILY PROTEIN-RELATED"/>
    <property type="match status" value="1"/>
</dbReference>
<dbReference type="Pfam" id="PF01479">
    <property type="entry name" value="S4"/>
    <property type="match status" value="1"/>
</dbReference>
<dbReference type="InterPro" id="IPR036986">
    <property type="entry name" value="S4_RNA-bd_sf"/>
</dbReference>
<dbReference type="InterPro" id="IPR018496">
    <property type="entry name" value="PsdUridine_synth_RsuA/RluB_CS"/>
</dbReference>
<keyword evidence="2 4" id="KW-0413">Isomerase</keyword>
<reference evidence="6 7" key="1">
    <citation type="journal article" date="2013" name="Int. J. Syst. Evol. Microbiol.">
        <title>Marinoscillum luteum sp. nov., isolated from marine sediment.</title>
        <authorList>
            <person name="Cha I.T."/>
            <person name="Park S.J."/>
            <person name="Kim S.J."/>
            <person name="Kim J.G."/>
            <person name="Jung M.Y."/>
            <person name="Shin K.S."/>
            <person name="Kwon K.K."/>
            <person name="Yang S.H."/>
            <person name="Seo Y.S."/>
            <person name="Rhee S.K."/>
        </authorList>
    </citation>
    <scope>NUCLEOTIDE SEQUENCE [LARGE SCALE GENOMIC DNA]</scope>
    <source>
        <strain evidence="6 7">KCTC 23939</strain>
    </source>
</reference>
<dbReference type="Proteomes" id="UP001610063">
    <property type="component" value="Unassembled WGS sequence"/>
</dbReference>
<dbReference type="SUPFAM" id="SSF55120">
    <property type="entry name" value="Pseudouridine synthase"/>
    <property type="match status" value="1"/>
</dbReference>
<dbReference type="RefSeq" id="WP_395416757.1">
    <property type="nucleotide sequence ID" value="NZ_JBIPKE010000014.1"/>
</dbReference>
<evidence type="ECO:0000256" key="1">
    <source>
        <dbReference type="ARBA" id="ARBA00008348"/>
    </source>
</evidence>
<dbReference type="InterPro" id="IPR050343">
    <property type="entry name" value="RsuA_PseudoU_synthase"/>
</dbReference>
<dbReference type="SMART" id="SM00363">
    <property type="entry name" value="S4"/>
    <property type="match status" value="1"/>
</dbReference>
<dbReference type="InterPro" id="IPR042092">
    <property type="entry name" value="PsdUridine_s_RsuA/RluB/E/F_cat"/>
</dbReference>
<dbReference type="PANTHER" id="PTHR47683:SF2">
    <property type="entry name" value="RNA-BINDING S4 DOMAIN-CONTAINING PROTEIN"/>
    <property type="match status" value="1"/>
</dbReference>
<comment type="similarity">
    <text evidence="1 4">Belongs to the pseudouridine synthase RsuA family.</text>
</comment>
<dbReference type="CDD" id="cd00165">
    <property type="entry name" value="S4"/>
    <property type="match status" value="1"/>
</dbReference>
<keyword evidence="3" id="KW-0694">RNA-binding</keyword>
<dbReference type="EMBL" id="JBIPKE010000014">
    <property type="protein sequence ID" value="MFH6983191.1"/>
    <property type="molecule type" value="Genomic_DNA"/>
</dbReference>
<dbReference type="InterPro" id="IPR020103">
    <property type="entry name" value="PsdUridine_synth_cat_dom_sf"/>
</dbReference>
<protein>
    <recommendedName>
        <fullName evidence="4">Pseudouridine synthase</fullName>
        <ecNumber evidence="4">5.4.99.-</ecNumber>
    </recommendedName>
</protein>
<dbReference type="NCBIfam" id="TIGR00093">
    <property type="entry name" value="pseudouridine synthase"/>
    <property type="match status" value="1"/>
</dbReference>
<dbReference type="EC" id="5.4.99.-" evidence="4"/>
<evidence type="ECO:0000313" key="7">
    <source>
        <dbReference type="Proteomes" id="UP001610063"/>
    </source>
</evidence>
<evidence type="ECO:0000256" key="4">
    <source>
        <dbReference type="RuleBase" id="RU003887"/>
    </source>
</evidence>
<dbReference type="PROSITE" id="PS01149">
    <property type="entry name" value="PSI_RSU"/>
    <property type="match status" value="1"/>
</dbReference>
<dbReference type="InterPro" id="IPR002942">
    <property type="entry name" value="S4_RNA-bd"/>
</dbReference>
<evidence type="ECO:0000256" key="2">
    <source>
        <dbReference type="ARBA" id="ARBA00023235"/>
    </source>
</evidence>
<feature type="domain" description="RNA-binding S4" evidence="5">
    <location>
        <begin position="26"/>
        <end position="87"/>
    </location>
</feature>
<dbReference type="Gene3D" id="3.30.70.1560">
    <property type="entry name" value="Alpha-L RNA-binding motif"/>
    <property type="match status" value="1"/>
</dbReference>
<dbReference type="Gene3D" id="3.30.70.580">
    <property type="entry name" value="Pseudouridine synthase I, catalytic domain, N-terminal subdomain"/>
    <property type="match status" value="1"/>
</dbReference>
<dbReference type="GO" id="GO:0016853">
    <property type="term" value="F:isomerase activity"/>
    <property type="evidence" value="ECO:0007669"/>
    <property type="project" value="UniProtKB-KW"/>
</dbReference>
<proteinExistence type="inferred from homology"/>
<evidence type="ECO:0000256" key="3">
    <source>
        <dbReference type="PROSITE-ProRule" id="PRU00182"/>
    </source>
</evidence>
<sequence length="262" mass="29407">MKGKKPIKPKTGGPVKKELGSAPLEIRLNKYIANAGVCSRREADQLIADGKVKVNGEVVTELGRKVLSTDKVVYGGKTLKTEKLQYILLNKPNDYITTVTDTHDRKTVMSLLKGACDERIYPVGRLDRATTGLLLFTNDGDLAKKLTHPSYKIKKIYQVTLDKPITNQDFDDILKGVKLEDGLAVPDEMAVVTDDRMVLGIEIHIGKNRIVRRIFEHKGYKVVKLDRVMFGTLTKKNLTRGKYRHLDPREVVQLKNLSGGRK</sequence>
<evidence type="ECO:0000313" key="6">
    <source>
        <dbReference type="EMBL" id="MFH6983191.1"/>
    </source>
</evidence>
<dbReference type="PROSITE" id="PS50889">
    <property type="entry name" value="S4"/>
    <property type="match status" value="1"/>
</dbReference>